<evidence type="ECO:0000256" key="1">
    <source>
        <dbReference type="SAM" id="MobiDB-lite"/>
    </source>
</evidence>
<evidence type="ECO:0000313" key="3">
    <source>
        <dbReference type="EnsemblPlants" id="Ma11_p20090.1"/>
    </source>
</evidence>
<dbReference type="Gramene" id="Ma11_t20090.1">
    <property type="protein sequence ID" value="Ma11_p20090.1"/>
    <property type="gene ID" value="Ma11_g20090"/>
</dbReference>
<evidence type="ECO:0000313" key="4">
    <source>
        <dbReference type="Proteomes" id="UP000012960"/>
    </source>
</evidence>
<dbReference type="EMBL" id="HG996475">
    <property type="protein sequence ID" value="CAG1865127.1"/>
    <property type="molecule type" value="Genomic_DNA"/>
</dbReference>
<dbReference type="AlphaFoldDB" id="A0A804L9T6"/>
<reference evidence="3" key="2">
    <citation type="submission" date="2021-05" db="UniProtKB">
        <authorList>
            <consortium name="EnsemblPlants"/>
        </authorList>
    </citation>
    <scope>IDENTIFICATION</scope>
    <source>
        <strain evidence="3">subsp. malaccensis</strain>
    </source>
</reference>
<reference evidence="2" key="1">
    <citation type="submission" date="2021-03" db="EMBL/GenBank/DDBJ databases">
        <authorList>
            <consortium name="Genoscope - CEA"/>
            <person name="William W."/>
        </authorList>
    </citation>
    <scope>NUCLEOTIDE SEQUENCE</scope>
    <source>
        <strain evidence="2">Doubled-haploid Pahang</strain>
    </source>
</reference>
<name>A0A804L9T6_MUSAM</name>
<feature type="region of interest" description="Disordered" evidence="1">
    <location>
        <begin position="1"/>
        <end position="29"/>
    </location>
</feature>
<dbReference type="EnsemblPlants" id="Ma11_t20090.1">
    <property type="protein sequence ID" value="Ma11_p20090.1"/>
    <property type="gene ID" value="Ma11_g20090"/>
</dbReference>
<keyword evidence="4" id="KW-1185">Reference proteome</keyword>
<dbReference type="Proteomes" id="UP000012960">
    <property type="component" value="Unplaced"/>
</dbReference>
<organism evidence="3 4">
    <name type="scientific">Musa acuminata subsp. malaccensis</name>
    <name type="common">Wild banana</name>
    <name type="synonym">Musa malaccensis</name>
    <dbReference type="NCBI Taxonomy" id="214687"/>
    <lineage>
        <taxon>Eukaryota</taxon>
        <taxon>Viridiplantae</taxon>
        <taxon>Streptophyta</taxon>
        <taxon>Embryophyta</taxon>
        <taxon>Tracheophyta</taxon>
        <taxon>Spermatophyta</taxon>
        <taxon>Magnoliopsida</taxon>
        <taxon>Liliopsida</taxon>
        <taxon>Zingiberales</taxon>
        <taxon>Musaceae</taxon>
        <taxon>Musa</taxon>
    </lineage>
</organism>
<feature type="compositionally biased region" description="Basic and acidic residues" evidence="1">
    <location>
        <begin position="1"/>
        <end position="17"/>
    </location>
</feature>
<dbReference type="InParanoid" id="A0A804L9T6"/>
<gene>
    <name evidence="2" type="ORF">GSMUA_05010.1</name>
</gene>
<proteinExistence type="predicted"/>
<protein>
    <submittedName>
        <fullName evidence="2">(wild Malaysian banana) hypothetical protein</fullName>
    </submittedName>
</protein>
<sequence length="62" mass="7305">MALFRRDRNGSIREHGLRGRTSTSLEKQEVRSLTHDIDDTLDRDFKKYFCSVLFEKDNQANS</sequence>
<evidence type="ECO:0000313" key="2">
    <source>
        <dbReference type="EMBL" id="CAG1865127.1"/>
    </source>
</evidence>
<accession>A0A804L9T6</accession>